<keyword evidence="2" id="KW-1185">Reference proteome</keyword>
<organism evidence="1 2">
    <name type="scientific">Coptis chinensis</name>
    <dbReference type="NCBI Taxonomy" id="261450"/>
    <lineage>
        <taxon>Eukaryota</taxon>
        <taxon>Viridiplantae</taxon>
        <taxon>Streptophyta</taxon>
        <taxon>Embryophyta</taxon>
        <taxon>Tracheophyta</taxon>
        <taxon>Spermatophyta</taxon>
        <taxon>Magnoliopsida</taxon>
        <taxon>Ranunculales</taxon>
        <taxon>Ranunculaceae</taxon>
        <taxon>Coptidoideae</taxon>
        <taxon>Coptis</taxon>
    </lineage>
</organism>
<name>A0A835H2H3_9MAGN</name>
<evidence type="ECO:0000313" key="1">
    <source>
        <dbReference type="EMBL" id="KAF9589513.1"/>
    </source>
</evidence>
<protein>
    <submittedName>
        <fullName evidence="1">Uncharacterized protein</fullName>
    </submittedName>
</protein>
<accession>A0A835H2H3</accession>
<reference evidence="1 2" key="1">
    <citation type="submission" date="2020-10" db="EMBL/GenBank/DDBJ databases">
        <title>The Coptis chinensis genome and diversification of protoberbering-type alkaloids.</title>
        <authorList>
            <person name="Wang B."/>
            <person name="Shu S."/>
            <person name="Song C."/>
            <person name="Liu Y."/>
        </authorList>
    </citation>
    <scope>NUCLEOTIDE SEQUENCE [LARGE SCALE GENOMIC DNA]</scope>
    <source>
        <strain evidence="1">HL-2020</strain>
        <tissue evidence="1">Leaf</tissue>
    </source>
</reference>
<evidence type="ECO:0000313" key="2">
    <source>
        <dbReference type="Proteomes" id="UP000631114"/>
    </source>
</evidence>
<dbReference type="AlphaFoldDB" id="A0A835H2H3"/>
<comment type="caution">
    <text evidence="1">The sequence shown here is derived from an EMBL/GenBank/DDBJ whole genome shotgun (WGS) entry which is preliminary data.</text>
</comment>
<dbReference type="EMBL" id="JADFTS010000009">
    <property type="protein sequence ID" value="KAF9589513.1"/>
    <property type="molecule type" value="Genomic_DNA"/>
</dbReference>
<sequence length="131" mass="14553">MEKALLKKLHHAYEGLRRNHKMLTKGKDLAKAYGRKWTTSRPVYVGCTCEALCGGWGGRVGRLNPSEVISAEPIKAANVYFIHVHYGSIGPYTLRECLILSESDTENLYGYSTSKALGQDATELLTDTRGF</sequence>
<dbReference type="Proteomes" id="UP000631114">
    <property type="component" value="Unassembled WGS sequence"/>
</dbReference>
<gene>
    <name evidence="1" type="ORF">IFM89_025223</name>
</gene>
<proteinExistence type="predicted"/>